<proteinExistence type="predicted"/>
<dbReference type="EMBL" id="FR687360">
    <property type="protein sequence ID" value="CBW76841.1"/>
    <property type="molecule type" value="Genomic_DNA"/>
</dbReference>
<name>E5AUR7_MYCRK</name>
<organism evidence="1 2">
    <name type="scientific">Mycetohabitans rhizoxinica (strain DSM 19002 / CIP 109453 / HKI 454)</name>
    <name type="common">Paraburkholderia rhizoxinica</name>
    <dbReference type="NCBI Taxonomy" id="882378"/>
    <lineage>
        <taxon>Bacteria</taxon>
        <taxon>Pseudomonadati</taxon>
        <taxon>Pseudomonadota</taxon>
        <taxon>Betaproteobacteria</taxon>
        <taxon>Burkholderiales</taxon>
        <taxon>Burkholderiaceae</taxon>
        <taxon>Mycetohabitans</taxon>
    </lineage>
</organism>
<dbReference type="AlphaFoldDB" id="E5AUR7"/>
<evidence type="ECO:0000313" key="1">
    <source>
        <dbReference type="EMBL" id="CBW76841.1"/>
    </source>
</evidence>
<reference evidence="1 2" key="1">
    <citation type="journal article" date="2011" name="J. Bacteriol.">
        <title>Complete genome sequence of Burkholderia rhizoxinica, an endosymbiont of Rhizopus microsporus.</title>
        <authorList>
            <person name="Lackner G."/>
            <person name="Moebius N."/>
            <person name="Partida-Martinez L."/>
            <person name="Hertweck C."/>
        </authorList>
    </citation>
    <scope>NUCLEOTIDE SEQUENCE [LARGE SCALE GENOMIC DNA]</scope>
    <source>
        <strain evidence="2">DSM 19002 / CIP 109453 / HKI 454</strain>
        <plasmid evidence="1 2">pBRH01</plasmid>
    </source>
</reference>
<dbReference type="Proteomes" id="UP000007437">
    <property type="component" value="Plasmid pBRH01"/>
</dbReference>
<dbReference type="HOGENOM" id="CLU_3395592_0_0_4"/>
<accession>E5AUR7</accession>
<protein>
    <submittedName>
        <fullName evidence="1">Uncharacterized protein</fullName>
    </submittedName>
</protein>
<evidence type="ECO:0000313" key="2">
    <source>
        <dbReference type="Proteomes" id="UP000007437"/>
    </source>
</evidence>
<gene>
    <name evidence="1" type="ordered locus">RBRH_00292</name>
</gene>
<keyword evidence="1" id="KW-0614">Plasmid</keyword>
<sequence>MNGTDAQPAPLHSKQAAPLLLMKQAIKFIGL</sequence>
<dbReference type="KEGG" id="brh:RBRH_00292"/>
<geneLocation type="plasmid" evidence="1 2">
    <name>pBRH01</name>
</geneLocation>